<dbReference type="Pfam" id="PF00270">
    <property type="entry name" value="DEAD"/>
    <property type="match status" value="1"/>
</dbReference>
<keyword evidence="11" id="KW-0413">Isomerase</keyword>
<dbReference type="InterPro" id="IPR047112">
    <property type="entry name" value="RecG/Mfd"/>
</dbReference>
<evidence type="ECO:0000256" key="8">
    <source>
        <dbReference type="ARBA" id="ARBA00023125"/>
    </source>
</evidence>
<keyword evidence="3 15" id="KW-0547">Nucleotide-binding</keyword>
<dbReference type="CDD" id="cd04488">
    <property type="entry name" value="RecG_wedge_OBF"/>
    <property type="match status" value="1"/>
</dbReference>
<gene>
    <name evidence="19" type="primary">recG</name>
    <name evidence="19" type="ORF">ENQ20_04350</name>
</gene>
<dbReference type="InterPro" id="IPR033454">
    <property type="entry name" value="RecG_wedge"/>
</dbReference>
<dbReference type="GO" id="GO:0043138">
    <property type="term" value="F:3'-5' DNA helicase activity"/>
    <property type="evidence" value="ECO:0007669"/>
    <property type="project" value="UniProtKB-EC"/>
</dbReference>
<keyword evidence="8" id="KW-0238">DNA-binding</keyword>
<keyword evidence="7 15" id="KW-0067">ATP-binding</keyword>
<dbReference type="SMART" id="SM00490">
    <property type="entry name" value="HELICc"/>
    <property type="match status" value="1"/>
</dbReference>
<evidence type="ECO:0000313" key="19">
    <source>
        <dbReference type="EMBL" id="HDX30708.1"/>
    </source>
</evidence>
<evidence type="ECO:0000259" key="18">
    <source>
        <dbReference type="PROSITE" id="PS51194"/>
    </source>
</evidence>
<evidence type="ECO:0000256" key="11">
    <source>
        <dbReference type="ARBA" id="ARBA00023235"/>
    </source>
</evidence>
<evidence type="ECO:0000256" key="10">
    <source>
        <dbReference type="ARBA" id="ARBA00023204"/>
    </source>
</evidence>
<dbReference type="InterPro" id="IPR011545">
    <property type="entry name" value="DEAD/DEAH_box_helicase_dom"/>
</dbReference>
<evidence type="ECO:0000256" key="3">
    <source>
        <dbReference type="ARBA" id="ARBA00022741"/>
    </source>
</evidence>
<dbReference type="InterPro" id="IPR004609">
    <property type="entry name" value="ATP-dep_DNA_helicase_RecG"/>
</dbReference>
<dbReference type="NCBIfam" id="NF008165">
    <property type="entry name" value="PRK10917.1-3"/>
    <property type="match status" value="1"/>
</dbReference>
<dbReference type="SMART" id="SM00487">
    <property type="entry name" value="DEXDc"/>
    <property type="match status" value="1"/>
</dbReference>
<dbReference type="Pfam" id="PF17191">
    <property type="entry name" value="RecG_wedge"/>
    <property type="match status" value="1"/>
</dbReference>
<evidence type="ECO:0000256" key="9">
    <source>
        <dbReference type="ARBA" id="ARBA00023172"/>
    </source>
</evidence>
<evidence type="ECO:0000256" key="16">
    <source>
        <dbReference type="SAM" id="MobiDB-lite"/>
    </source>
</evidence>
<evidence type="ECO:0000259" key="17">
    <source>
        <dbReference type="PROSITE" id="PS51192"/>
    </source>
</evidence>
<dbReference type="SUPFAM" id="SSF52540">
    <property type="entry name" value="P-loop containing nucleoside triphosphate hydrolases"/>
    <property type="match status" value="2"/>
</dbReference>
<dbReference type="InterPro" id="IPR027417">
    <property type="entry name" value="P-loop_NTPase"/>
</dbReference>
<keyword evidence="6 15" id="KW-0347">Helicase</keyword>
<dbReference type="Pfam" id="PF19833">
    <property type="entry name" value="RecG_dom3_C"/>
    <property type="match status" value="1"/>
</dbReference>
<evidence type="ECO:0000256" key="7">
    <source>
        <dbReference type="ARBA" id="ARBA00022840"/>
    </source>
</evidence>
<dbReference type="Pfam" id="PF00271">
    <property type="entry name" value="Helicase_C"/>
    <property type="match status" value="1"/>
</dbReference>
<keyword evidence="9 15" id="KW-0233">DNA recombination</keyword>
<dbReference type="Gene3D" id="2.40.50.140">
    <property type="entry name" value="Nucleic acid-binding proteins"/>
    <property type="match status" value="1"/>
</dbReference>
<dbReference type="NCBIfam" id="TIGR00643">
    <property type="entry name" value="recG"/>
    <property type="match status" value="1"/>
</dbReference>
<dbReference type="GO" id="GO:0005524">
    <property type="term" value="F:ATP binding"/>
    <property type="evidence" value="ECO:0007669"/>
    <property type="project" value="UniProtKB-KW"/>
</dbReference>
<dbReference type="InterPro" id="IPR014001">
    <property type="entry name" value="Helicase_ATP-bd"/>
</dbReference>
<evidence type="ECO:0000256" key="4">
    <source>
        <dbReference type="ARBA" id="ARBA00022763"/>
    </source>
</evidence>
<dbReference type="InterPro" id="IPR001650">
    <property type="entry name" value="Helicase_C-like"/>
</dbReference>
<dbReference type="PANTHER" id="PTHR47964:SF1">
    <property type="entry name" value="ATP-DEPENDENT DNA HELICASE HOMOLOG RECG, CHLOROPLASTIC"/>
    <property type="match status" value="1"/>
</dbReference>
<comment type="similarity">
    <text evidence="1 15">Belongs to the helicase family. RecG subfamily.</text>
</comment>
<evidence type="ECO:0000256" key="14">
    <source>
        <dbReference type="ARBA" id="ARBA00048988"/>
    </source>
</evidence>
<evidence type="ECO:0000256" key="13">
    <source>
        <dbReference type="ARBA" id="ARBA00034808"/>
    </source>
</evidence>
<feature type="compositionally biased region" description="Pro residues" evidence="16">
    <location>
        <begin position="155"/>
        <end position="167"/>
    </location>
</feature>
<dbReference type="GO" id="GO:0003677">
    <property type="term" value="F:DNA binding"/>
    <property type="evidence" value="ECO:0007669"/>
    <property type="project" value="UniProtKB-KW"/>
</dbReference>
<sequence>MLTLEEKQGWRNRGVIGGLQAMAERWASDARSEGLDERQIAAIVELMRAYGVAEQVDRPDIAKAIRRAASPDFIATIESAAIEDVGELLDEELLDEELLDEEPDEKEELPPLEIPMGESEEIIVVEEPLDESEEPVAESTSFVQTAGEAAEPEPAVEPKPQRIPPPEPTHRAQARSARQQQKPPRDPADLEKRVTILPGVGDSTAEQLARLGIVKVVDLLWHLPHRYDDYSQMRTIAQLRPGEQATIIANLWDVRERKVGINRTVVQAILGDSTGTLHATWWNKWVIRQLKPGSTLRFSGKVGLYMGQKTLDNPVFEDVDEERVATGRLSPVYRLTEGLTNNRLRSLIYDVIEDYAHFLPDPLPESIREAHGLLDLPTALAQIHFPDSHEQLEAARRRLAFEELFYIQLGVQQRRALLRQAAAEPLPLSDEALAQFCQLLPFDLTAAQRRVLEEIRSDLARAVPMTRLVQGDVGSGKTVIAAAAMWAAVVQGAQAALLAPTQILAEQHHRGISQLLSQLRRPDGEPVRVALLTARVVGATREETLSGLVSGVIDIVVGTTALIQEGVAFNRLALVVVDEQHRFGVEQRGALRTKSDIQPHLLVMSATPIPRSLALTIYGDLDVSRIDEIPPGRTPVKTKRFTPADRERLYSFIRREVEAGRQAYIVYPLVDESDKLDIGAAIEAHQRLQSEVFPDLNVGLLHGRLSGAEKDQVMRDFAEGRYQVLVSTTVIEVGIDMPNASVILIEDADRFGLAQLHQLRGRVGRGQHPGYCALISRAQSPEARARLDILAETNDGFVLAEKDLELRGPGDFFGTRQSGLPDLRVAHLTDSETILLAREAAQKLFAEDPTLERYPTLRTQVERFWRGHGDVS</sequence>
<dbReference type="AlphaFoldDB" id="A0A7C1JVQ0"/>
<evidence type="ECO:0000256" key="2">
    <source>
        <dbReference type="ARBA" id="ARBA00017846"/>
    </source>
</evidence>
<protein>
    <recommendedName>
        <fullName evidence="2 15">ATP-dependent DNA helicase RecG</fullName>
        <ecNumber evidence="13 15">5.6.2.4</ecNumber>
    </recommendedName>
</protein>
<dbReference type="EMBL" id="DSMG01000049">
    <property type="protein sequence ID" value="HDX30708.1"/>
    <property type="molecule type" value="Genomic_DNA"/>
</dbReference>
<name>A0A7C1JVQ0_9CHLR</name>
<comment type="catalytic activity">
    <reaction evidence="12 15">
        <text>Couples ATP hydrolysis with the unwinding of duplex DNA by translocating in the 3'-5' direction.</text>
        <dbReference type="EC" id="5.6.2.4"/>
    </reaction>
</comment>
<evidence type="ECO:0000256" key="6">
    <source>
        <dbReference type="ARBA" id="ARBA00022806"/>
    </source>
</evidence>
<keyword evidence="10 15" id="KW-0234">DNA repair</keyword>
<comment type="function">
    <text evidence="15">Plays a critical role in recombination and DNA repair. Helps process Holliday junction intermediates to mature products by catalyzing branch migration. Has replication fork regression activity, unwinds stalled or blocked replication forks to make a HJ that can be resolved. Has a DNA unwinding activity characteristic of a DNA helicase with 3'-5' polarity.</text>
</comment>
<feature type="region of interest" description="Disordered" evidence="16">
    <location>
        <begin position="128"/>
        <end position="191"/>
    </location>
</feature>
<keyword evidence="4 15" id="KW-0227">DNA damage</keyword>
<dbReference type="GO" id="GO:0006281">
    <property type="term" value="P:DNA repair"/>
    <property type="evidence" value="ECO:0007669"/>
    <property type="project" value="UniProtKB-UniRule"/>
</dbReference>
<reference evidence="19" key="1">
    <citation type="journal article" date="2020" name="mSystems">
        <title>Genome- and Community-Level Interaction Insights into Carbon Utilization and Element Cycling Functions of Hydrothermarchaeota in Hydrothermal Sediment.</title>
        <authorList>
            <person name="Zhou Z."/>
            <person name="Liu Y."/>
            <person name="Xu W."/>
            <person name="Pan J."/>
            <person name="Luo Z.H."/>
            <person name="Li M."/>
        </authorList>
    </citation>
    <scope>NUCLEOTIDE SEQUENCE [LARGE SCALE GENOMIC DNA]</scope>
    <source>
        <strain evidence="19">SpSt-289</strain>
    </source>
</reference>
<dbReference type="InterPro" id="IPR012340">
    <property type="entry name" value="NA-bd_OB-fold"/>
</dbReference>
<feature type="domain" description="Helicase ATP-binding" evidence="17">
    <location>
        <begin position="458"/>
        <end position="626"/>
    </location>
</feature>
<comment type="caution">
    <text evidence="19">The sequence shown here is derived from an EMBL/GenBank/DDBJ whole genome shotgun (WGS) entry which is preliminary data.</text>
</comment>
<evidence type="ECO:0000256" key="15">
    <source>
        <dbReference type="RuleBase" id="RU363016"/>
    </source>
</evidence>
<dbReference type="NCBIfam" id="NF008168">
    <property type="entry name" value="PRK10917.2-2"/>
    <property type="match status" value="1"/>
</dbReference>
<proteinExistence type="inferred from homology"/>
<evidence type="ECO:0000256" key="12">
    <source>
        <dbReference type="ARBA" id="ARBA00034617"/>
    </source>
</evidence>
<dbReference type="EC" id="5.6.2.4" evidence="13 15"/>
<dbReference type="PROSITE" id="PS51194">
    <property type="entry name" value="HELICASE_CTER"/>
    <property type="match status" value="1"/>
</dbReference>
<organism evidence="19">
    <name type="scientific">Caldilinea aerophila</name>
    <dbReference type="NCBI Taxonomy" id="133453"/>
    <lineage>
        <taxon>Bacteria</taxon>
        <taxon>Bacillati</taxon>
        <taxon>Chloroflexota</taxon>
        <taxon>Caldilineae</taxon>
        <taxon>Caldilineales</taxon>
        <taxon>Caldilineaceae</taxon>
        <taxon>Caldilinea</taxon>
    </lineage>
</organism>
<evidence type="ECO:0000256" key="1">
    <source>
        <dbReference type="ARBA" id="ARBA00007504"/>
    </source>
</evidence>
<dbReference type="InterPro" id="IPR045562">
    <property type="entry name" value="RecG_dom3_C"/>
</dbReference>
<dbReference type="GO" id="GO:0016787">
    <property type="term" value="F:hydrolase activity"/>
    <property type="evidence" value="ECO:0007669"/>
    <property type="project" value="UniProtKB-KW"/>
</dbReference>
<accession>A0A7C1JVQ0</accession>
<dbReference type="PROSITE" id="PS51192">
    <property type="entry name" value="HELICASE_ATP_BIND_1"/>
    <property type="match status" value="1"/>
</dbReference>
<keyword evidence="5 15" id="KW-0378">Hydrolase</keyword>
<comment type="catalytic activity">
    <reaction evidence="14 15">
        <text>ATP + H2O = ADP + phosphate + H(+)</text>
        <dbReference type="Rhea" id="RHEA:13065"/>
        <dbReference type="ChEBI" id="CHEBI:15377"/>
        <dbReference type="ChEBI" id="CHEBI:15378"/>
        <dbReference type="ChEBI" id="CHEBI:30616"/>
        <dbReference type="ChEBI" id="CHEBI:43474"/>
        <dbReference type="ChEBI" id="CHEBI:456216"/>
        <dbReference type="EC" id="5.6.2.4"/>
    </reaction>
</comment>
<dbReference type="Gene3D" id="3.40.50.300">
    <property type="entry name" value="P-loop containing nucleotide triphosphate hydrolases"/>
    <property type="match status" value="2"/>
</dbReference>
<dbReference type="GO" id="GO:0006310">
    <property type="term" value="P:DNA recombination"/>
    <property type="evidence" value="ECO:0007669"/>
    <property type="project" value="UniProtKB-UniRule"/>
</dbReference>
<dbReference type="CDD" id="cd17992">
    <property type="entry name" value="DEXHc_RecG"/>
    <property type="match status" value="1"/>
</dbReference>
<evidence type="ECO:0000256" key="5">
    <source>
        <dbReference type="ARBA" id="ARBA00022801"/>
    </source>
</evidence>
<dbReference type="PANTHER" id="PTHR47964">
    <property type="entry name" value="ATP-DEPENDENT DNA HELICASE HOMOLOG RECG, CHLOROPLASTIC"/>
    <property type="match status" value="1"/>
</dbReference>
<dbReference type="SUPFAM" id="SSF50249">
    <property type="entry name" value="Nucleic acid-binding proteins"/>
    <property type="match status" value="1"/>
</dbReference>
<feature type="domain" description="Helicase C-terminal" evidence="18">
    <location>
        <begin position="645"/>
        <end position="805"/>
    </location>
</feature>